<dbReference type="GO" id="GO:0005737">
    <property type="term" value="C:cytoplasm"/>
    <property type="evidence" value="ECO:0007669"/>
    <property type="project" value="TreeGrafter"/>
</dbReference>
<dbReference type="GO" id="GO:0005813">
    <property type="term" value="C:centrosome"/>
    <property type="evidence" value="ECO:0007669"/>
    <property type="project" value="TreeGrafter"/>
</dbReference>
<evidence type="ECO:0000256" key="1">
    <source>
        <dbReference type="SAM" id="MobiDB-lite"/>
    </source>
</evidence>
<evidence type="ECO:0000313" key="2">
    <source>
        <dbReference type="EMBL" id="KAF0027076.1"/>
    </source>
</evidence>
<feature type="compositionally biased region" description="Polar residues" evidence="1">
    <location>
        <begin position="55"/>
        <end position="97"/>
    </location>
</feature>
<proteinExistence type="predicted"/>
<protein>
    <submittedName>
        <fullName evidence="2">Uncharacterized protein</fullName>
    </submittedName>
</protein>
<organism evidence="2 3">
    <name type="scientific">Scophthalmus maximus</name>
    <name type="common">Turbot</name>
    <name type="synonym">Psetta maxima</name>
    <dbReference type="NCBI Taxonomy" id="52904"/>
    <lineage>
        <taxon>Eukaryota</taxon>
        <taxon>Metazoa</taxon>
        <taxon>Chordata</taxon>
        <taxon>Craniata</taxon>
        <taxon>Vertebrata</taxon>
        <taxon>Euteleostomi</taxon>
        <taxon>Actinopterygii</taxon>
        <taxon>Neopterygii</taxon>
        <taxon>Teleostei</taxon>
        <taxon>Neoteleostei</taxon>
        <taxon>Acanthomorphata</taxon>
        <taxon>Carangaria</taxon>
        <taxon>Pleuronectiformes</taxon>
        <taxon>Pleuronectoidei</taxon>
        <taxon>Scophthalmidae</taxon>
        <taxon>Scophthalmus</taxon>
    </lineage>
</organism>
<gene>
    <name evidence="2" type="ORF">F2P81_019817</name>
</gene>
<accession>A0A6A4RWC4</accession>
<dbReference type="EMBL" id="VEVO01000018">
    <property type="protein sequence ID" value="KAF0027076.1"/>
    <property type="molecule type" value="Genomic_DNA"/>
</dbReference>
<feature type="non-terminal residue" evidence="2">
    <location>
        <position position="1"/>
    </location>
</feature>
<sequence>DKLNELRRQKEKLEEKIMDQYKFFDPSPPRRRGNWITLKMRKLIKPKSRERMRSLTLTSPHSESGDSYLTFPQESKDNSSIGSGSNSLDDTLTQKRSSTIKRLPFMRNRSKDKDKVKATYRRSMSLNDLLQTMAVVGGPGAQWTSSTDNLDGTEAGDTGMTGSGRQHVKELAFSTNAIDCAALTLPNRAKHQLQVKDNASCEDVAGSYDDHKIQ</sequence>
<name>A0A6A4RWC4_SCOMX</name>
<dbReference type="GO" id="GO:0031122">
    <property type="term" value="P:cytoplasmic microtubule organization"/>
    <property type="evidence" value="ECO:0007669"/>
    <property type="project" value="TreeGrafter"/>
</dbReference>
<dbReference type="AlphaFoldDB" id="A0A6A4RWC4"/>
<dbReference type="GO" id="GO:0030705">
    <property type="term" value="P:cytoskeleton-dependent intracellular transport"/>
    <property type="evidence" value="ECO:0007669"/>
    <property type="project" value="TreeGrafter"/>
</dbReference>
<dbReference type="GO" id="GO:0008017">
    <property type="term" value="F:microtubule binding"/>
    <property type="evidence" value="ECO:0007669"/>
    <property type="project" value="TreeGrafter"/>
</dbReference>
<feature type="non-terminal residue" evidence="2">
    <location>
        <position position="214"/>
    </location>
</feature>
<feature type="region of interest" description="Disordered" evidence="1">
    <location>
        <begin position="47"/>
        <end position="116"/>
    </location>
</feature>
<dbReference type="PANTHER" id="PTHR18947">
    <property type="entry name" value="HOOK PROTEINS"/>
    <property type="match status" value="1"/>
</dbReference>
<dbReference type="PANTHER" id="PTHR18947:SF30">
    <property type="entry name" value="GIRDIN"/>
    <property type="match status" value="1"/>
</dbReference>
<evidence type="ECO:0000313" key="3">
    <source>
        <dbReference type="Proteomes" id="UP000438429"/>
    </source>
</evidence>
<comment type="caution">
    <text evidence="2">The sequence shown here is derived from an EMBL/GenBank/DDBJ whole genome shotgun (WGS) entry which is preliminary data.</text>
</comment>
<dbReference type="GO" id="GO:0051959">
    <property type="term" value="F:dynein light intermediate chain binding"/>
    <property type="evidence" value="ECO:0007669"/>
    <property type="project" value="TreeGrafter"/>
</dbReference>
<dbReference type="Proteomes" id="UP000438429">
    <property type="component" value="Unassembled WGS sequence"/>
</dbReference>
<reference evidence="2 3" key="1">
    <citation type="submission" date="2019-06" db="EMBL/GenBank/DDBJ databases">
        <title>Draft genomes of female and male turbot (Scophthalmus maximus).</title>
        <authorList>
            <person name="Xu H."/>
            <person name="Xu X.-W."/>
            <person name="Shao C."/>
            <person name="Chen S."/>
        </authorList>
    </citation>
    <scope>NUCLEOTIDE SEQUENCE [LARGE SCALE GENOMIC DNA]</scope>
    <source>
        <strain evidence="2">Ysfricsl-2016a</strain>
        <tissue evidence="2">Blood</tissue>
    </source>
</reference>